<proteinExistence type="predicted"/>
<keyword evidence="2" id="KW-1185">Reference proteome</keyword>
<gene>
    <name evidence="1" type="ORF">AN2V17_31940</name>
</gene>
<organism evidence="1 2">
    <name type="scientific">Vallitalea maricola</name>
    <dbReference type="NCBI Taxonomy" id="3074433"/>
    <lineage>
        <taxon>Bacteria</taxon>
        <taxon>Bacillati</taxon>
        <taxon>Bacillota</taxon>
        <taxon>Clostridia</taxon>
        <taxon>Lachnospirales</taxon>
        <taxon>Vallitaleaceae</taxon>
        <taxon>Vallitalea</taxon>
    </lineage>
</organism>
<sequence>MNKRFKMSVICILTVIVVILIAAYRDYNYNLSFNNNMNDIIEDYSSTAKGSIDDFNMFNAFDSNKSFFNFEVNYFQSLIYSVYIDVVLIGILCFWGIMYLLNRRKRDITFKDNKQENNLEFTLVWLNILNIVFLIVTLLFQHGFSYYSKTLYEFGCGNDFLIAIFSLLILIINIIVVATYRRKLNVFWYVNIIGLVYILIIKIGEVINQYDYIGNINIHLTELISILILSVLLYKSIIHIKNSFNKEEKKNMLTVSGFIFCGILLLMFLEVI</sequence>
<reference evidence="1" key="1">
    <citation type="submission" date="2023-09" db="EMBL/GenBank/DDBJ databases">
        <title>Vallitalea sediminicola and Vallitalea maricola sp. nov., anaerobic bacteria isolated from marine sediment.</title>
        <authorList>
            <person name="Hirano S."/>
            <person name="Maeda A."/>
            <person name="Terahara T."/>
            <person name="Mori K."/>
            <person name="Hamada M."/>
            <person name="Matsumoto R."/>
            <person name="Kobayashi T."/>
        </authorList>
    </citation>
    <scope>NUCLEOTIDE SEQUENCE</scope>
    <source>
        <strain evidence="1">AN17-2</strain>
    </source>
</reference>
<dbReference type="Proteomes" id="UP001374599">
    <property type="component" value="Unassembled WGS sequence"/>
</dbReference>
<dbReference type="EMBL" id="BTPU01000057">
    <property type="protein sequence ID" value="GMQ63957.1"/>
    <property type="molecule type" value="Genomic_DNA"/>
</dbReference>
<name>A0ACB5ULV8_9FIRM</name>
<protein>
    <submittedName>
        <fullName evidence="1">Uncharacterized protein</fullName>
    </submittedName>
</protein>
<comment type="caution">
    <text evidence="1">The sequence shown here is derived from an EMBL/GenBank/DDBJ whole genome shotgun (WGS) entry which is preliminary data.</text>
</comment>
<accession>A0ACB5ULV8</accession>
<evidence type="ECO:0000313" key="2">
    <source>
        <dbReference type="Proteomes" id="UP001374599"/>
    </source>
</evidence>
<evidence type="ECO:0000313" key="1">
    <source>
        <dbReference type="EMBL" id="GMQ63957.1"/>
    </source>
</evidence>